<evidence type="ECO:0000313" key="12">
    <source>
        <dbReference type="Proteomes" id="UP000320766"/>
    </source>
</evidence>
<dbReference type="InterPro" id="IPR008047">
    <property type="entry name" value="MCM_4"/>
</dbReference>
<evidence type="ECO:0000256" key="5">
    <source>
        <dbReference type="ARBA" id="ARBA00022801"/>
    </source>
</evidence>
<dbReference type="GO" id="GO:0005524">
    <property type="term" value="F:ATP binding"/>
    <property type="evidence" value="ECO:0007669"/>
    <property type="project" value="UniProtKB-KW"/>
</dbReference>
<organism evidence="11 12">
    <name type="scientific">Candidatus Methanolliviera hydrocarbonicum</name>
    <dbReference type="NCBI Taxonomy" id="2491085"/>
    <lineage>
        <taxon>Archaea</taxon>
        <taxon>Methanobacteriati</taxon>
        <taxon>Methanobacteriota</taxon>
        <taxon>Candidatus Methanoliparia</taxon>
        <taxon>Candidatus Methanoliparales</taxon>
        <taxon>Candidatus Methanollivieraceae</taxon>
        <taxon>Candidatus Methanolliviera</taxon>
    </lineage>
</organism>
<dbReference type="Pfam" id="PF17207">
    <property type="entry name" value="MCM_OB"/>
    <property type="match status" value="1"/>
</dbReference>
<keyword evidence="3" id="KW-0235">DNA replication</keyword>
<dbReference type="GO" id="GO:0003697">
    <property type="term" value="F:single-stranded DNA binding"/>
    <property type="evidence" value="ECO:0007669"/>
    <property type="project" value="TreeGrafter"/>
</dbReference>
<dbReference type="PANTHER" id="PTHR11630">
    <property type="entry name" value="DNA REPLICATION LICENSING FACTOR MCM FAMILY MEMBER"/>
    <property type="match status" value="1"/>
</dbReference>
<name>A0A520KX07_9EURY</name>
<dbReference type="SMART" id="SM00382">
    <property type="entry name" value="AAA"/>
    <property type="match status" value="1"/>
</dbReference>
<protein>
    <recommendedName>
        <fullName evidence="2">DNA helicase</fullName>
        <ecNumber evidence="2">3.6.4.12</ecNumber>
    </recommendedName>
</protein>
<evidence type="ECO:0000256" key="7">
    <source>
        <dbReference type="ARBA" id="ARBA00022840"/>
    </source>
</evidence>
<dbReference type="InterPro" id="IPR003593">
    <property type="entry name" value="AAA+_ATPase"/>
</dbReference>
<keyword evidence="4 9" id="KW-0547">Nucleotide-binding</keyword>
<dbReference type="SUPFAM" id="SSF50249">
    <property type="entry name" value="Nucleic acid-binding proteins"/>
    <property type="match status" value="1"/>
</dbReference>
<dbReference type="InterPro" id="IPR012340">
    <property type="entry name" value="NA-bd_OB-fold"/>
</dbReference>
<dbReference type="InterPro" id="IPR033762">
    <property type="entry name" value="MCM_OB"/>
</dbReference>
<dbReference type="InterPro" id="IPR027925">
    <property type="entry name" value="MCM_N"/>
</dbReference>
<dbReference type="GO" id="GO:0006270">
    <property type="term" value="P:DNA replication initiation"/>
    <property type="evidence" value="ECO:0007669"/>
    <property type="project" value="InterPro"/>
</dbReference>
<dbReference type="Pfam" id="PF14551">
    <property type="entry name" value="MCM_N"/>
    <property type="match status" value="1"/>
</dbReference>
<dbReference type="Gene3D" id="2.40.50.140">
    <property type="entry name" value="Nucleic acid-binding proteins"/>
    <property type="match status" value="1"/>
</dbReference>
<dbReference type="InterPro" id="IPR031327">
    <property type="entry name" value="MCM"/>
</dbReference>
<evidence type="ECO:0000256" key="2">
    <source>
        <dbReference type="ARBA" id="ARBA00012551"/>
    </source>
</evidence>
<dbReference type="FunFam" id="3.40.50.300:FF:000826">
    <property type="entry name" value="Replicative DNA helicase Mcm"/>
    <property type="match status" value="1"/>
</dbReference>
<dbReference type="InterPro" id="IPR036388">
    <property type="entry name" value="WH-like_DNA-bd_sf"/>
</dbReference>
<dbReference type="PROSITE" id="PS50051">
    <property type="entry name" value="MCM_2"/>
    <property type="match status" value="1"/>
</dbReference>
<dbReference type="EC" id="3.6.4.12" evidence="2"/>
<dbReference type="Gene3D" id="3.40.50.300">
    <property type="entry name" value="P-loop containing nucleotide triphosphate hydrolases"/>
    <property type="match status" value="1"/>
</dbReference>
<keyword evidence="6" id="KW-0347">Helicase</keyword>
<dbReference type="GO" id="GO:0042555">
    <property type="term" value="C:MCM complex"/>
    <property type="evidence" value="ECO:0007669"/>
    <property type="project" value="InterPro"/>
</dbReference>
<dbReference type="PANTHER" id="PTHR11630:SF66">
    <property type="entry name" value="DNA REPLICATION LICENSING FACTOR MCM4"/>
    <property type="match status" value="1"/>
</dbReference>
<dbReference type="Gene3D" id="2.20.28.10">
    <property type="match status" value="1"/>
</dbReference>
<dbReference type="AlphaFoldDB" id="A0A520KX07"/>
<dbReference type="EMBL" id="RXIL01000062">
    <property type="protein sequence ID" value="RZN70066.1"/>
    <property type="molecule type" value="Genomic_DNA"/>
</dbReference>
<evidence type="ECO:0000256" key="6">
    <source>
        <dbReference type="ARBA" id="ARBA00022806"/>
    </source>
</evidence>
<dbReference type="Gene3D" id="1.10.10.10">
    <property type="entry name" value="Winged helix-like DNA-binding domain superfamily/Winged helix DNA-binding domain"/>
    <property type="match status" value="1"/>
</dbReference>
<proteinExistence type="inferred from homology"/>
<evidence type="ECO:0000256" key="3">
    <source>
        <dbReference type="ARBA" id="ARBA00022705"/>
    </source>
</evidence>
<dbReference type="PRINTS" id="PR01657">
    <property type="entry name" value="MCMFAMILY"/>
</dbReference>
<comment type="similarity">
    <text evidence="1 9">Belongs to the MCM family.</text>
</comment>
<dbReference type="InterPro" id="IPR027417">
    <property type="entry name" value="P-loop_NTPase"/>
</dbReference>
<dbReference type="FunFam" id="2.20.28.10:FF:000003">
    <property type="entry name" value="DNA helicase"/>
    <property type="match status" value="1"/>
</dbReference>
<evidence type="ECO:0000256" key="4">
    <source>
        <dbReference type="ARBA" id="ARBA00022741"/>
    </source>
</evidence>
<sequence length="704" mass="79797">MVEVLDEEFWVGFLQQYYENEILEVIENYSEENHSLYINYGDLILKNPEMADSLIEEPSCVLDGVKKALTEYVENIKETTGLADEEIERLNVRFIGLTKRVGIRNLRSGDISKFISIEGTIKKATEVRPKIVEAVFRCKICGWTSEPIRQNGKKFVEIYYCRDCGKKTPFVLLHERSKFVDAQKIRIEEYPEGLRGGEQPQTIDIAVEDDLAGKVIPGERVIVNGILRSYQREMYGTKSPFFDIFLDCNSIEIQEREFEDIEISKEEEEEILKLSNDPEIYEKMIRSVAPTIYGYKEIKEALFLQLFSGVAKHLPDGSRIRGDVHVLLVGDPGVAKSQLLRYIINLAPRGIYTSGKSSTSAGLTATAVKDDFGDGRWTLEAGALVLADKGIAAVDEMDKMKSDERSSLHEAMEQQTISVAKAGITATLRARCALLGAANPKMGRFDSYEPIASQINMPPTLLSRFDLIFVMADKPNVEKDAAMAEHILKAHYAGELKENREKVSGSTIGEEELMESMKIIEPEIRPDMLRKYIAYSKRNLFPIMSNGAFEKMKNFYTTLRGGGGDEDRPVPITARQLEALVRLAEASAKVRLSNEITEEDVERVIRIVEGSLRQVGIDRETGRLDVDVVMLGIPKSQHDRIRRLKDIIRELANVPENDRMAPEYDVLNMAEERGMERDRVERDISMLRREGEIMEIRPGYLKLV</sequence>
<keyword evidence="7 9" id="KW-0067">ATP-binding</keyword>
<keyword evidence="8 9" id="KW-0238">DNA-binding</keyword>
<dbReference type="InterPro" id="IPR041562">
    <property type="entry name" value="MCM_lid"/>
</dbReference>
<feature type="domain" description="MCM C-terminal AAA(+) ATPase" evidence="10">
    <location>
        <begin position="280"/>
        <end position="487"/>
    </location>
</feature>
<dbReference type="SUPFAM" id="SSF52540">
    <property type="entry name" value="P-loop containing nucleoside triphosphate hydrolases"/>
    <property type="match status" value="1"/>
</dbReference>
<comment type="caution">
    <text evidence="11">The sequence shown here is derived from an EMBL/GenBank/DDBJ whole genome shotgun (WGS) entry which is preliminary data.</text>
</comment>
<evidence type="ECO:0000313" key="11">
    <source>
        <dbReference type="EMBL" id="RZN70066.1"/>
    </source>
</evidence>
<dbReference type="PRINTS" id="PR01660">
    <property type="entry name" value="MCMPROTEIN4"/>
</dbReference>
<evidence type="ECO:0000256" key="1">
    <source>
        <dbReference type="ARBA" id="ARBA00008010"/>
    </source>
</evidence>
<evidence type="ECO:0000256" key="8">
    <source>
        <dbReference type="ARBA" id="ARBA00023125"/>
    </source>
</evidence>
<dbReference type="GO" id="GO:0016787">
    <property type="term" value="F:hydrolase activity"/>
    <property type="evidence" value="ECO:0007669"/>
    <property type="project" value="UniProtKB-KW"/>
</dbReference>
<dbReference type="Proteomes" id="UP000320766">
    <property type="component" value="Unassembled WGS sequence"/>
</dbReference>
<evidence type="ECO:0000256" key="9">
    <source>
        <dbReference type="RuleBase" id="RU004070"/>
    </source>
</evidence>
<dbReference type="GO" id="GO:0017116">
    <property type="term" value="F:single-stranded DNA helicase activity"/>
    <property type="evidence" value="ECO:0007669"/>
    <property type="project" value="TreeGrafter"/>
</dbReference>
<keyword evidence="5" id="KW-0378">Hydrolase</keyword>
<dbReference type="Pfam" id="PF00493">
    <property type="entry name" value="MCM"/>
    <property type="match status" value="1"/>
</dbReference>
<reference evidence="11 12" key="1">
    <citation type="journal article" date="2019" name="Nat. Microbiol.">
        <title>Wide diversity of methane and short-chain alkane metabolisms in uncultured archaea.</title>
        <authorList>
            <person name="Borrel G."/>
            <person name="Adam P.S."/>
            <person name="McKay L.J."/>
            <person name="Chen L.X."/>
            <person name="Sierra-Garcia I.N."/>
            <person name="Sieber C.M."/>
            <person name="Letourneur Q."/>
            <person name="Ghozlane A."/>
            <person name="Andersen G.L."/>
            <person name="Li W.J."/>
            <person name="Hallam S.J."/>
            <person name="Muyzer G."/>
            <person name="de Oliveira V.M."/>
            <person name="Inskeep W.P."/>
            <person name="Banfield J.F."/>
            <person name="Gribaldo S."/>
        </authorList>
    </citation>
    <scope>NUCLEOTIDE SEQUENCE [LARGE SCALE GENOMIC DNA]</scope>
    <source>
        <strain evidence="11">NM1b</strain>
    </source>
</reference>
<evidence type="ECO:0000259" key="10">
    <source>
        <dbReference type="PROSITE" id="PS50051"/>
    </source>
</evidence>
<dbReference type="InterPro" id="IPR001208">
    <property type="entry name" value="MCM_dom"/>
</dbReference>
<gene>
    <name evidence="11" type="ORF">EF807_03795</name>
</gene>
<dbReference type="Gene3D" id="3.30.1640.10">
    <property type="entry name" value="mini-chromosome maintenance (MCM) complex, chain A, domain 1"/>
    <property type="match status" value="1"/>
</dbReference>
<dbReference type="SMART" id="SM00350">
    <property type="entry name" value="MCM"/>
    <property type="match status" value="1"/>
</dbReference>
<dbReference type="Pfam" id="PF17855">
    <property type="entry name" value="MCM_lid"/>
    <property type="match status" value="1"/>
</dbReference>
<accession>A0A520KX07</accession>